<accession>A0A936ZKC8</accession>
<feature type="signal peptide" evidence="1">
    <location>
        <begin position="1"/>
        <end position="30"/>
    </location>
</feature>
<dbReference type="Proteomes" id="UP000613011">
    <property type="component" value="Unassembled WGS sequence"/>
</dbReference>
<evidence type="ECO:0000313" key="2">
    <source>
        <dbReference type="EMBL" id="MBL0418878.1"/>
    </source>
</evidence>
<dbReference type="GO" id="GO:0046872">
    <property type="term" value="F:metal ion binding"/>
    <property type="evidence" value="ECO:0007669"/>
    <property type="project" value="InterPro"/>
</dbReference>
<dbReference type="Pfam" id="PF01297">
    <property type="entry name" value="ZnuA"/>
    <property type="match status" value="1"/>
</dbReference>
<dbReference type="GO" id="GO:0030001">
    <property type="term" value="P:metal ion transport"/>
    <property type="evidence" value="ECO:0007669"/>
    <property type="project" value="InterPro"/>
</dbReference>
<dbReference type="EMBL" id="JAEQNA010000001">
    <property type="protein sequence ID" value="MBL0418878.1"/>
    <property type="molecule type" value="Genomic_DNA"/>
</dbReference>
<dbReference type="InterPro" id="IPR006127">
    <property type="entry name" value="ZnuA-like"/>
</dbReference>
<keyword evidence="3" id="KW-1185">Reference proteome</keyword>
<dbReference type="InterPro" id="IPR050492">
    <property type="entry name" value="Bact_metal-bind_prot9"/>
</dbReference>
<evidence type="ECO:0000313" key="3">
    <source>
        <dbReference type="Proteomes" id="UP000613011"/>
    </source>
</evidence>
<reference evidence="2" key="1">
    <citation type="submission" date="2021-01" db="EMBL/GenBank/DDBJ databases">
        <title>Ramlibacter sp. strain AW1 16S ribosomal RNA gene Genome sequencing and assembly.</title>
        <authorList>
            <person name="Kang M."/>
        </authorList>
    </citation>
    <scope>NUCLEOTIDE SEQUENCE</scope>
    <source>
        <strain evidence="2">AW1</strain>
    </source>
</reference>
<organism evidence="2 3">
    <name type="scientific">Ramlibacter aurantiacus</name>
    <dbReference type="NCBI Taxonomy" id="2801330"/>
    <lineage>
        <taxon>Bacteria</taxon>
        <taxon>Pseudomonadati</taxon>
        <taxon>Pseudomonadota</taxon>
        <taxon>Betaproteobacteria</taxon>
        <taxon>Burkholderiales</taxon>
        <taxon>Comamonadaceae</taxon>
        <taxon>Ramlibacter</taxon>
    </lineage>
</organism>
<proteinExistence type="predicted"/>
<dbReference type="RefSeq" id="WP_201681955.1">
    <property type="nucleotide sequence ID" value="NZ_JAEQNA010000001.1"/>
</dbReference>
<dbReference type="PANTHER" id="PTHR42953">
    <property type="entry name" value="HIGH-AFFINITY ZINC UPTAKE SYSTEM PROTEIN ZNUA-RELATED"/>
    <property type="match status" value="1"/>
</dbReference>
<comment type="caution">
    <text evidence="2">The sequence shown here is derived from an EMBL/GenBank/DDBJ whole genome shotgun (WGS) entry which is preliminary data.</text>
</comment>
<evidence type="ECO:0000256" key="1">
    <source>
        <dbReference type="SAM" id="SignalP"/>
    </source>
</evidence>
<protein>
    <submittedName>
        <fullName evidence="2">Zinc ABC transporter substrate-binding protein</fullName>
    </submittedName>
</protein>
<name>A0A936ZKC8_9BURK</name>
<dbReference type="AlphaFoldDB" id="A0A936ZKC8"/>
<sequence length="308" mass="33440">MPRTRSDRRTARWHAALGGLLLAAASGAQALTVFTCEAEWAALVRELAPQAQVRSATHARQDPHHIEARPSLIAALRNADLAVCTGAGLEAAWLPTLQQRAGNPRVQDGAPGMVYASAQVKLIDPRPPGTPFEGDVHAEGNPHLHLDPRNLLPVAQAVTAQLQAADPARRADYSARLDAFTQAWRGRIGDWERRAASLRGARVATQHTTFAYFWRWLGVEPVADLEPKPGLPPTPGHLQRVLEATRANPPAAVVVSLYQDPRPAQWLGQQLGRPQSVLQLPSTVTEEAGTDSLAGLFDHLIDRLRATR</sequence>
<keyword evidence="1" id="KW-0732">Signal</keyword>
<gene>
    <name evidence="2" type="ORF">JI739_00825</name>
</gene>
<dbReference type="PANTHER" id="PTHR42953:SF2">
    <property type="entry name" value="ADHESION PROTEIN"/>
    <property type="match status" value="1"/>
</dbReference>
<dbReference type="SUPFAM" id="SSF53807">
    <property type="entry name" value="Helical backbone' metal receptor"/>
    <property type="match status" value="1"/>
</dbReference>
<dbReference type="Gene3D" id="3.40.50.1980">
    <property type="entry name" value="Nitrogenase molybdenum iron protein domain"/>
    <property type="match status" value="2"/>
</dbReference>
<feature type="chain" id="PRO_5037091050" evidence="1">
    <location>
        <begin position="31"/>
        <end position="308"/>
    </location>
</feature>